<dbReference type="Gene3D" id="1.10.10.60">
    <property type="entry name" value="Homeodomain-like"/>
    <property type="match status" value="1"/>
</dbReference>
<sequence length="650" mass="72037">MPPNHKGDQEARISQAIEAIHNNKSPSIRAAARAYDVPHSTLAKRLRGQPTYQQSRMANRKLLPTEEEALFQWVISMGERGFPPWISAVRKMADILLSARAGSPTNASPTVGENWVRKFVNRHEQLQSKYTRKYDYQQALCEDPKAISDWFRLVENTRAKYGIPDEDVYNFDETGFQMGVIGTAKVVTGSQRAGKALVTQPGNREWVTAVEAINASGWALPLMIIFAGKMHQAAWYDALPPQWTIAVSENGWTTDKIGLVWLQTVFNKHTKARTVGQYRLLILDGHGSHATPEFDRFCLDNAIITLCMPPHSSHLLQPLDVGCFSPLKRAYGHQVEICMQLGRNHIDKLDFLEAFKPARAAALSSSNICNGFAAAGLVPHNSERVLSRLQFKLRTPTPPASETVIAARQTPKTPYTVAQLAREYTTIKELLERRSKSPPSPTEQALKRVVKGCQMAMHNAALLASEIKDLRAMSARQKRKREAPRSYIASGGVLTAEEGQERVKRARIADEAVLDKVSARAFGHAPSRCNITQPPHLNYLTAAAATAAIHDPRNITAGSSLPLSSSSLPPPSKILGGLMQRSSAKIRPEPHWAYVDDHLSGHNSTSLSLTSLRPWGFIFVLEGRVVMAPVRKKTTEKEKAAQQSLKKEVK</sequence>
<evidence type="ECO:0000256" key="1">
    <source>
        <dbReference type="ARBA" id="ARBA00004123"/>
    </source>
</evidence>
<proteinExistence type="predicted"/>
<evidence type="ECO:0000313" key="6">
    <source>
        <dbReference type="Proteomes" id="UP000324767"/>
    </source>
</evidence>
<gene>
    <name evidence="5" type="ORF">FRX48_05152</name>
</gene>
<keyword evidence="2" id="KW-0238">DNA-binding</keyword>
<dbReference type="Pfam" id="PF05225">
    <property type="entry name" value="HTH_psq"/>
    <property type="match status" value="1"/>
</dbReference>
<dbReference type="InterPro" id="IPR007889">
    <property type="entry name" value="HTH_Psq"/>
</dbReference>
<dbReference type="OrthoDB" id="5422709at2759"/>
<evidence type="ECO:0000313" key="5">
    <source>
        <dbReference type="EMBL" id="KAA6410842.1"/>
    </source>
</evidence>
<protein>
    <submittedName>
        <fullName evidence="5">Isoform 5 of pogo transposable element with ZNF domain</fullName>
    </submittedName>
</protein>
<dbReference type="InterPro" id="IPR009057">
    <property type="entry name" value="Homeodomain-like_sf"/>
</dbReference>
<dbReference type="GO" id="GO:0003677">
    <property type="term" value="F:DNA binding"/>
    <property type="evidence" value="ECO:0007669"/>
    <property type="project" value="UniProtKB-KW"/>
</dbReference>
<name>A0A5M8PPB8_9LECA</name>
<dbReference type="PROSITE" id="PS51253">
    <property type="entry name" value="HTH_CENPB"/>
    <property type="match status" value="1"/>
</dbReference>
<organism evidence="5 6">
    <name type="scientific">Lasallia pustulata</name>
    <dbReference type="NCBI Taxonomy" id="136370"/>
    <lineage>
        <taxon>Eukaryota</taxon>
        <taxon>Fungi</taxon>
        <taxon>Dikarya</taxon>
        <taxon>Ascomycota</taxon>
        <taxon>Pezizomycotina</taxon>
        <taxon>Lecanoromycetes</taxon>
        <taxon>OSLEUM clade</taxon>
        <taxon>Umbilicariomycetidae</taxon>
        <taxon>Umbilicariales</taxon>
        <taxon>Umbilicariaceae</taxon>
        <taxon>Lasallia</taxon>
    </lineage>
</organism>
<comment type="subcellular location">
    <subcellularLocation>
        <location evidence="1">Nucleus</location>
    </subcellularLocation>
</comment>
<evidence type="ECO:0000256" key="2">
    <source>
        <dbReference type="ARBA" id="ARBA00023125"/>
    </source>
</evidence>
<dbReference type="Proteomes" id="UP000324767">
    <property type="component" value="Unassembled WGS sequence"/>
</dbReference>
<dbReference type="SMART" id="SM00674">
    <property type="entry name" value="CENPB"/>
    <property type="match status" value="1"/>
</dbReference>
<dbReference type="AlphaFoldDB" id="A0A5M8PPB8"/>
<dbReference type="InterPro" id="IPR004875">
    <property type="entry name" value="DDE_SF_endonuclease_dom"/>
</dbReference>
<reference evidence="5 6" key="1">
    <citation type="submission" date="2019-09" db="EMBL/GenBank/DDBJ databases">
        <title>The hologenome of the rock-dwelling lichen Lasallia pustulata.</title>
        <authorList>
            <person name="Greshake Tzovaras B."/>
            <person name="Segers F."/>
            <person name="Bicker A."/>
            <person name="Dal Grande F."/>
            <person name="Otte J."/>
            <person name="Hankeln T."/>
            <person name="Schmitt I."/>
            <person name="Ebersberger I."/>
        </authorList>
    </citation>
    <scope>NUCLEOTIDE SEQUENCE [LARGE SCALE GENOMIC DNA]</scope>
    <source>
        <strain evidence="5">A1-1</strain>
    </source>
</reference>
<comment type="caution">
    <text evidence="5">The sequence shown here is derived from an EMBL/GenBank/DDBJ whole genome shotgun (WGS) entry which is preliminary data.</text>
</comment>
<dbReference type="InterPro" id="IPR050863">
    <property type="entry name" value="CenT-Element_Derived"/>
</dbReference>
<evidence type="ECO:0000256" key="3">
    <source>
        <dbReference type="ARBA" id="ARBA00023242"/>
    </source>
</evidence>
<accession>A0A5M8PPB8</accession>
<keyword evidence="3" id="KW-0539">Nucleus</keyword>
<dbReference type="PANTHER" id="PTHR19303:SF62">
    <property type="entry name" value="HTH CENPB-TYPE DOMAIN-CONTAINING PROTEIN-RELATED"/>
    <property type="match status" value="1"/>
</dbReference>
<dbReference type="EMBL" id="VXIT01000008">
    <property type="protein sequence ID" value="KAA6410842.1"/>
    <property type="molecule type" value="Genomic_DNA"/>
</dbReference>
<dbReference type="InterPro" id="IPR006600">
    <property type="entry name" value="HTH_CenpB_DNA-bd_dom"/>
</dbReference>
<dbReference type="SUPFAM" id="SSF46689">
    <property type="entry name" value="Homeodomain-like"/>
    <property type="match status" value="1"/>
</dbReference>
<dbReference type="PANTHER" id="PTHR19303">
    <property type="entry name" value="TRANSPOSON"/>
    <property type="match status" value="1"/>
</dbReference>
<evidence type="ECO:0000259" key="4">
    <source>
        <dbReference type="PROSITE" id="PS51253"/>
    </source>
</evidence>
<feature type="domain" description="HTH CENPB-type" evidence="4">
    <location>
        <begin position="54"/>
        <end position="129"/>
    </location>
</feature>
<dbReference type="Pfam" id="PF03184">
    <property type="entry name" value="DDE_1"/>
    <property type="match status" value="1"/>
</dbReference>
<dbReference type="Pfam" id="PF03221">
    <property type="entry name" value="HTH_Tnp_Tc5"/>
    <property type="match status" value="1"/>
</dbReference>
<dbReference type="GO" id="GO:0005634">
    <property type="term" value="C:nucleus"/>
    <property type="evidence" value="ECO:0007669"/>
    <property type="project" value="UniProtKB-SubCell"/>
</dbReference>